<dbReference type="EMBL" id="CP002444">
    <property type="protein sequence ID" value="ADU97014.1"/>
    <property type="molecule type" value="Genomic_DNA"/>
</dbReference>
<organism evidence="2 3">
    <name type="scientific">Thermovibrio ammonificans (strain DSM 15698 / JCM 12110 / HB-1)</name>
    <dbReference type="NCBI Taxonomy" id="648996"/>
    <lineage>
        <taxon>Bacteria</taxon>
        <taxon>Pseudomonadati</taxon>
        <taxon>Aquificota</taxon>
        <taxon>Aquificia</taxon>
        <taxon>Desulfurobacteriales</taxon>
        <taxon>Desulfurobacteriaceae</taxon>
        <taxon>Thermovibrio</taxon>
    </lineage>
</organism>
<protein>
    <recommendedName>
        <fullName evidence="1">PocR domain-containing protein</fullName>
    </recommendedName>
</protein>
<dbReference type="STRING" id="648996.Theam_1047"/>
<accession>E8T2B9</accession>
<dbReference type="AlphaFoldDB" id="E8T2B9"/>
<sequence>MELTVRPLADFFKPEEVGRHLQKFFAHIGGSSMVWDEKGELKFVDFVSPYCEVIYSKVPHRCEADRKERFEKALKIGRPFLHRCFAQKLNYVIPLVIEEKFFIGVGGG</sequence>
<reference evidence="2" key="1">
    <citation type="submission" date="2011-01" db="EMBL/GenBank/DDBJ databases">
        <title>Complete sequence of chromosome of Thermovibrio ammonificans HB-1.</title>
        <authorList>
            <consortium name="US DOE Joint Genome Institute"/>
            <person name="Lucas S."/>
            <person name="Copeland A."/>
            <person name="Lapidus A."/>
            <person name="Cheng J.-F."/>
            <person name="Goodwin L."/>
            <person name="Pitluck S."/>
            <person name="Davenport K."/>
            <person name="Detter J.C."/>
            <person name="Han C."/>
            <person name="Tapia R."/>
            <person name="Land M."/>
            <person name="Hauser L."/>
            <person name="Kyrpides N."/>
            <person name="Ivanova N."/>
            <person name="Ovchinnikova G."/>
            <person name="Vetriani C."/>
            <person name="Woyke T."/>
        </authorList>
    </citation>
    <scope>NUCLEOTIDE SEQUENCE [LARGE SCALE GENOMIC DNA]</scope>
    <source>
        <strain evidence="2">HB-1</strain>
    </source>
</reference>
<evidence type="ECO:0000313" key="2">
    <source>
        <dbReference type="EMBL" id="ADU97014.1"/>
    </source>
</evidence>
<dbReference type="eggNOG" id="COG4936">
    <property type="taxonomic scope" value="Bacteria"/>
</dbReference>
<dbReference type="KEGG" id="tam:Theam_1047"/>
<evidence type="ECO:0000313" key="3">
    <source>
        <dbReference type="Proteomes" id="UP000006362"/>
    </source>
</evidence>
<dbReference type="Pfam" id="PF10114">
    <property type="entry name" value="PocR"/>
    <property type="match status" value="1"/>
</dbReference>
<dbReference type="InterPro" id="IPR018771">
    <property type="entry name" value="PocR_dom"/>
</dbReference>
<dbReference type="HOGENOM" id="CLU_2195671_0_0_0"/>
<proteinExistence type="predicted"/>
<gene>
    <name evidence="2" type="ordered locus">Theam_1047</name>
</gene>
<evidence type="ECO:0000259" key="1">
    <source>
        <dbReference type="Pfam" id="PF10114"/>
    </source>
</evidence>
<name>E8T2B9_THEA1</name>
<keyword evidence="3" id="KW-1185">Reference proteome</keyword>
<feature type="domain" description="PocR" evidence="1">
    <location>
        <begin position="10"/>
        <end position="101"/>
    </location>
</feature>
<dbReference type="Proteomes" id="UP000006362">
    <property type="component" value="Chromosome"/>
</dbReference>
<dbReference type="OrthoDB" id="15305at2"/>
<dbReference type="RefSeq" id="WP_013537800.1">
    <property type="nucleotide sequence ID" value="NC_014926.1"/>
</dbReference>